<accession>A0ABV5FMP9</accession>
<protein>
    <submittedName>
        <fullName evidence="1">Uncharacterized protein</fullName>
    </submittedName>
</protein>
<evidence type="ECO:0000313" key="1">
    <source>
        <dbReference type="EMBL" id="MFB9064823.1"/>
    </source>
</evidence>
<evidence type="ECO:0000313" key="2">
    <source>
        <dbReference type="Proteomes" id="UP001589589"/>
    </source>
</evidence>
<dbReference type="EMBL" id="JBHMEX010000036">
    <property type="protein sequence ID" value="MFB9064823.1"/>
    <property type="molecule type" value="Genomic_DNA"/>
</dbReference>
<proteinExistence type="predicted"/>
<comment type="caution">
    <text evidence="1">The sequence shown here is derived from an EMBL/GenBank/DDBJ whole genome shotgun (WGS) entry which is preliminary data.</text>
</comment>
<name>A0ABV5FMP9_9FLAO</name>
<sequence>MKKNIIMLFLIMNIAVIYSQSPVEDDHLLVKAFYGEKVIVNKTVVSYTVTGKTTYSNINIPFNIFITSNDLSGTIRINSKKLREDIMLRFKCIHKKMTYLGLRYSFYDDYDEVASYTIPKDGSHQELYISFKDGSSYLFTISKYDQL</sequence>
<organism evidence="1 2">
    <name type="scientific">Flavobacterium branchiarum</name>
    <dbReference type="NCBI Taxonomy" id="1114870"/>
    <lineage>
        <taxon>Bacteria</taxon>
        <taxon>Pseudomonadati</taxon>
        <taxon>Bacteroidota</taxon>
        <taxon>Flavobacteriia</taxon>
        <taxon>Flavobacteriales</taxon>
        <taxon>Flavobacteriaceae</taxon>
        <taxon>Flavobacterium</taxon>
    </lineage>
</organism>
<gene>
    <name evidence="1" type="ORF">ACFFUQ_12395</name>
</gene>
<keyword evidence="2" id="KW-1185">Reference proteome</keyword>
<dbReference type="Proteomes" id="UP001589589">
    <property type="component" value="Unassembled WGS sequence"/>
</dbReference>
<dbReference type="RefSeq" id="WP_290266400.1">
    <property type="nucleotide sequence ID" value="NZ_JAUFQQ010000005.1"/>
</dbReference>
<reference evidence="1 2" key="1">
    <citation type="submission" date="2024-09" db="EMBL/GenBank/DDBJ databases">
        <authorList>
            <person name="Sun Q."/>
            <person name="Mori K."/>
        </authorList>
    </citation>
    <scope>NUCLEOTIDE SEQUENCE [LARGE SCALE GENOMIC DNA]</scope>
    <source>
        <strain evidence="1 2">CECT 7908</strain>
    </source>
</reference>